<dbReference type="PRINTS" id="PR01705">
    <property type="entry name" value="TSP1REPEAT"/>
</dbReference>
<reference evidence="5 6" key="1">
    <citation type="submission" date="2022-12" db="EMBL/GenBank/DDBJ databases">
        <title>Chromosome-level genome of Tegillarca granosa.</title>
        <authorList>
            <person name="Kim J."/>
        </authorList>
    </citation>
    <scope>NUCLEOTIDE SEQUENCE [LARGE SCALE GENOMIC DNA]</scope>
    <source>
        <strain evidence="5">Teg-2019</strain>
        <tissue evidence="5">Adductor muscle</tissue>
    </source>
</reference>
<dbReference type="PROSITE" id="PS00022">
    <property type="entry name" value="EGF_1"/>
    <property type="match status" value="1"/>
</dbReference>
<dbReference type="InterPro" id="IPR000152">
    <property type="entry name" value="EGF-type_Asp/Asn_hydroxyl_site"/>
</dbReference>
<dbReference type="EMBL" id="JARBDR010000640">
    <property type="protein sequence ID" value="KAJ8310685.1"/>
    <property type="molecule type" value="Genomic_DNA"/>
</dbReference>
<evidence type="ECO:0000313" key="5">
    <source>
        <dbReference type="EMBL" id="KAJ8310685.1"/>
    </source>
</evidence>
<dbReference type="PROSITE" id="PS50026">
    <property type="entry name" value="EGF_3"/>
    <property type="match status" value="1"/>
</dbReference>
<feature type="disulfide bond" evidence="3">
    <location>
        <begin position="274"/>
        <end position="283"/>
    </location>
</feature>
<dbReference type="CDD" id="cd00054">
    <property type="entry name" value="EGF_CA"/>
    <property type="match status" value="1"/>
</dbReference>
<evidence type="ECO:0000256" key="3">
    <source>
        <dbReference type="PROSITE-ProRule" id="PRU00076"/>
    </source>
</evidence>
<comment type="caution">
    <text evidence="3">Lacks conserved residue(s) required for the propagation of feature annotation.</text>
</comment>
<dbReference type="Proteomes" id="UP001217089">
    <property type="component" value="Unassembled WGS sequence"/>
</dbReference>
<sequence>MEILDDTNGTTPCAWDKQSGRPLFLYSTLQTAANFDLFISSFKSGSINTAQIQKANVMGVFVQGWELVFKVSSNGELSPANSVLDLWSSTHVVNGDQMNLYKLMDTKVTFKTALVNQMSNNNIRAFTYGLSSMDAAAGRTFAITDTSGDCNTKKGWFAALDKTNKGKCSWEAGSASTLPQFLYSNQATKMAMKERSTHKRCQCYWNPLTRTFNQEVCFKFDIFTTIPHKLFNSHFNMQKADAIAVFVAMDMCVTSPCKNGAKCEDFAGGYHCYCTGKYYGRNCADSTTGELSSVQADNVIFMYTCKEDGGYSDWGNWTTCNATCGGGSQMRTRACDNPKPEGKGICNGAAVEVKPCTPNTVQVSCFYRYYSLLVSFLNCYKGTHSPSKLMIANRIFLCYHLYRIILVDGKWSEWKEASNCSVECGGGKQNLTRTCDKPLPQYGGKKLYRRWRLVTMAKMVRLFKDMSSDGIRFCNNPAPQYGGKNCSGKLVETRNCTLNETCPPVDGGWTNWSVWGTCLPKCSNGTHSRMRSCTNPKPEWGGANCVGNDTETEIAYLNRMEATQIGGNWTTCNATCGGGSQMRTRACDNPKPEGKGICNGAAVEVKPCNTQHCPIDGKWSEWKEASNCSVECGGGKQNLTRTCDKPLPQYGGKNCTGSSLKTVECNTQHCPIDGGLSQWQKWSDCSKTCSVGVQMRIRFCNNPAPQYGGKNCSGKLVETRNCTLNETCPPVDGGWTNWSVWGTCLPKCSNGTHSRMRSCTNPKPEWGGANCVGNDTETGDCVSECEYIFKNNQDNILLTFSSFLGLQAYRNNCHHILYDFMIF</sequence>
<dbReference type="Pfam" id="PF00090">
    <property type="entry name" value="TSP_1"/>
    <property type="match status" value="8"/>
</dbReference>
<keyword evidence="3" id="KW-0245">EGF-like domain</keyword>
<accession>A0ABQ9EZV1</accession>
<proteinExistence type="predicted"/>
<keyword evidence="6" id="KW-1185">Reference proteome</keyword>
<evidence type="ECO:0000313" key="6">
    <source>
        <dbReference type="Proteomes" id="UP001217089"/>
    </source>
</evidence>
<dbReference type="InterPro" id="IPR052065">
    <property type="entry name" value="Compl_asym_regulator"/>
</dbReference>
<dbReference type="SUPFAM" id="SSF82895">
    <property type="entry name" value="TSP-1 type 1 repeat"/>
    <property type="match status" value="7"/>
</dbReference>
<dbReference type="SMART" id="SM00179">
    <property type="entry name" value="EGF_CA"/>
    <property type="match status" value="1"/>
</dbReference>
<gene>
    <name evidence="5" type="ORF">KUTeg_012550</name>
</gene>
<evidence type="ECO:0000259" key="4">
    <source>
        <dbReference type="PROSITE" id="PS50026"/>
    </source>
</evidence>
<dbReference type="InterPro" id="IPR001881">
    <property type="entry name" value="EGF-like_Ca-bd_dom"/>
</dbReference>
<dbReference type="PANTHER" id="PTHR22906:SF21">
    <property type="entry name" value="SEMA DOMAIN-CONTAINING PROTEIN"/>
    <property type="match status" value="1"/>
</dbReference>
<evidence type="ECO:0000256" key="1">
    <source>
        <dbReference type="ARBA" id="ARBA00022737"/>
    </source>
</evidence>
<feature type="domain" description="EGF-like" evidence="4">
    <location>
        <begin position="248"/>
        <end position="284"/>
    </location>
</feature>
<dbReference type="InterPro" id="IPR000884">
    <property type="entry name" value="TSP1_rpt"/>
</dbReference>
<dbReference type="PROSITE" id="PS50092">
    <property type="entry name" value="TSP1"/>
    <property type="match status" value="7"/>
</dbReference>
<keyword evidence="1" id="KW-0677">Repeat</keyword>
<keyword evidence="2 3" id="KW-1015">Disulfide bond</keyword>
<dbReference type="Gene3D" id="2.20.100.10">
    <property type="entry name" value="Thrombospondin type-1 (TSP1) repeat"/>
    <property type="match status" value="7"/>
</dbReference>
<dbReference type="SUPFAM" id="SSF57196">
    <property type="entry name" value="EGF/Laminin"/>
    <property type="match status" value="1"/>
</dbReference>
<comment type="caution">
    <text evidence="5">The sequence shown here is derived from an EMBL/GenBank/DDBJ whole genome shotgun (WGS) entry which is preliminary data.</text>
</comment>
<protein>
    <recommendedName>
        <fullName evidence="4">EGF-like domain-containing protein</fullName>
    </recommendedName>
</protein>
<organism evidence="5 6">
    <name type="scientific">Tegillarca granosa</name>
    <name type="common">Malaysian cockle</name>
    <name type="synonym">Anadara granosa</name>
    <dbReference type="NCBI Taxonomy" id="220873"/>
    <lineage>
        <taxon>Eukaryota</taxon>
        <taxon>Metazoa</taxon>
        <taxon>Spiralia</taxon>
        <taxon>Lophotrochozoa</taxon>
        <taxon>Mollusca</taxon>
        <taxon>Bivalvia</taxon>
        <taxon>Autobranchia</taxon>
        <taxon>Pteriomorphia</taxon>
        <taxon>Arcoida</taxon>
        <taxon>Arcoidea</taxon>
        <taxon>Arcidae</taxon>
        <taxon>Tegillarca</taxon>
    </lineage>
</organism>
<dbReference type="PROSITE" id="PS00010">
    <property type="entry name" value="ASX_HYDROXYL"/>
    <property type="match status" value="1"/>
</dbReference>
<evidence type="ECO:0000256" key="2">
    <source>
        <dbReference type="ARBA" id="ARBA00023157"/>
    </source>
</evidence>
<dbReference type="PANTHER" id="PTHR22906">
    <property type="entry name" value="PROPERDIN"/>
    <property type="match status" value="1"/>
</dbReference>
<dbReference type="SMART" id="SM00209">
    <property type="entry name" value="TSP1"/>
    <property type="match status" value="7"/>
</dbReference>
<dbReference type="InterPro" id="IPR036383">
    <property type="entry name" value="TSP1_rpt_sf"/>
</dbReference>
<dbReference type="Gene3D" id="2.10.25.10">
    <property type="entry name" value="Laminin"/>
    <property type="match status" value="1"/>
</dbReference>
<dbReference type="InterPro" id="IPR000742">
    <property type="entry name" value="EGF"/>
</dbReference>
<name>A0ABQ9EZV1_TEGGR</name>